<dbReference type="Proteomes" id="UP000004662">
    <property type="component" value="Chromosome"/>
</dbReference>
<dbReference type="HOGENOM" id="CLU_078217_0_0_7"/>
<sequence>MSEAAAPGQEYFPWRAVCGMAALVLTLAVMALAQSNHVEDDPVANQVLSGGAFGYGDNAGRQVIVPVETGLARGMKGFRKAVAVPGRVVDLAYAGVQRGGEADRLSPASFRDTAGAVFAASEPVGPGGDVLVATEEFLAGRRVLAVTPLEDRECPGRLRDTLAERAGRPVAWCRDVGKVEGGGVLTLARFVPRGREELVTLAYADADGAIFLDYPGNADPGGTWRVDDGGEFPVEGYRPLFAFRTGAGLELAVRWSGTEGEAMNLYRQEGRTFVPFVAASWYHPDE</sequence>
<keyword evidence="1" id="KW-0472">Membrane</keyword>
<dbReference type="AlphaFoldDB" id="G7Q8H7"/>
<keyword evidence="3" id="KW-1185">Reference proteome</keyword>
<proteinExistence type="predicted"/>
<dbReference type="STRING" id="694327.DFW101_2585"/>
<dbReference type="EMBL" id="CM001368">
    <property type="protein sequence ID" value="EHJ48589.1"/>
    <property type="molecule type" value="Genomic_DNA"/>
</dbReference>
<gene>
    <name evidence="2" type="ORF">DFW101_2585</name>
</gene>
<reference evidence="3" key="1">
    <citation type="journal article" date="2015" name="Genome Announc.">
        <title>High-Quality Draft Genome Sequence of Desulfovibrio carbinoliphilus FW-101-2B, an Organic Acid-Oxidizing Sulfate-Reducing Bacterium Isolated from Uranium(VI)-Contaminated Groundwater.</title>
        <authorList>
            <person name="Ramsay B.D."/>
            <person name="Hwang C."/>
            <person name="Woo H.L."/>
            <person name="Carroll S.L."/>
            <person name="Lucas S."/>
            <person name="Han J."/>
            <person name="Lapidus A.L."/>
            <person name="Cheng J.F."/>
            <person name="Goodwin L.A."/>
            <person name="Pitluck S."/>
            <person name="Peters L."/>
            <person name="Chertkov O."/>
            <person name="Held B."/>
            <person name="Detter J.C."/>
            <person name="Han C.S."/>
            <person name="Tapia R."/>
            <person name="Land M.L."/>
            <person name="Hauser L.J."/>
            <person name="Kyrpides N.C."/>
            <person name="Ivanova N.N."/>
            <person name="Mikhailova N."/>
            <person name="Pagani I."/>
            <person name="Woyke T."/>
            <person name="Arkin A.P."/>
            <person name="Dehal P."/>
            <person name="Chivian D."/>
            <person name="Criddle C.S."/>
            <person name="Wu W."/>
            <person name="Chakraborty R."/>
            <person name="Hazen T.C."/>
            <person name="Fields M.W."/>
        </authorList>
    </citation>
    <scope>NUCLEOTIDE SEQUENCE [LARGE SCALE GENOMIC DNA]</scope>
    <source>
        <strain evidence="3">FW-101-2B</strain>
    </source>
</reference>
<keyword evidence="1" id="KW-0812">Transmembrane</keyword>
<dbReference type="eggNOG" id="ENOG5032TJB">
    <property type="taxonomic scope" value="Bacteria"/>
</dbReference>
<keyword evidence="1" id="KW-1133">Transmembrane helix</keyword>
<accession>G7Q8H7</accession>
<name>G7Q8H7_9BACT</name>
<protein>
    <submittedName>
        <fullName evidence="2">Uncharacterized protein</fullName>
    </submittedName>
</protein>
<dbReference type="RefSeq" id="WP_009181961.1">
    <property type="nucleotide sequence ID" value="NZ_CM001368.1"/>
</dbReference>
<feature type="transmembrane region" description="Helical" evidence="1">
    <location>
        <begin position="12"/>
        <end position="33"/>
    </location>
</feature>
<evidence type="ECO:0000256" key="1">
    <source>
        <dbReference type="SAM" id="Phobius"/>
    </source>
</evidence>
<organism evidence="2 3">
    <name type="scientific">Solidesulfovibrio carbinoliphilus subsp. oakridgensis</name>
    <dbReference type="NCBI Taxonomy" id="694327"/>
    <lineage>
        <taxon>Bacteria</taxon>
        <taxon>Pseudomonadati</taxon>
        <taxon>Thermodesulfobacteriota</taxon>
        <taxon>Desulfovibrionia</taxon>
        <taxon>Desulfovibrionales</taxon>
        <taxon>Desulfovibrionaceae</taxon>
        <taxon>Solidesulfovibrio</taxon>
    </lineage>
</organism>
<evidence type="ECO:0000313" key="3">
    <source>
        <dbReference type="Proteomes" id="UP000004662"/>
    </source>
</evidence>
<evidence type="ECO:0000313" key="2">
    <source>
        <dbReference type="EMBL" id="EHJ48589.1"/>
    </source>
</evidence>
<dbReference type="OrthoDB" id="2661942at2"/>